<evidence type="ECO:0000256" key="6">
    <source>
        <dbReference type="ARBA" id="ARBA00047949"/>
    </source>
</evidence>
<dbReference type="Proteomes" id="UP000028545">
    <property type="component" value="Unassembled WGS sequence"/>
</dbReference>
<evidence type="ECO:0000256" key="3">
    <source>
        <dbReference type="ARBA" id="ARBA00012007"/>
    </source>
</evidence>
<evidence type="ECO:0000313" key="8">
    <source>
        <dbReference type="EMBL" id="KEZ46871.1"/>
    </source>
</evidence>
<keyword evidence="9" id="KW-1185">Reference proteome</keyword>
<feature type="region of interest" description="Disordered" evidence="7">
    <location>
        <begin position="1"/>
        <end position="39"/>
    </location>
</feature>
<comment type="function">
    <text evidence="1">Catalyzes the last step of tRNA splicing, the transfer of the splice junction 2'-phosphate from ligated tRNA to NAD to produce ADP-ribose 1''-2'' cyclic phosphate.</text>
</comment>
<dbReference type="GeneID" id="27718351"/>
<gene>
    <name evidence="8" type="ORF">SAPIO_CDS0199</name>
</gene>
<comment type="catalytic activity">
    <reaction evidence="6">
        <text>2'-phospho-[ligated tRNA] + NAD(+) = mature tRNA + ADP-alpha-D-ribose 1'',2''-cyclic phosphate + nicotinamide</text>
        <dbReference type="Rhea" id="RHEA:23324"/>
        <dbReference type="Rhea" id="RHEA-COMP:11106"/>
        <dbReference type="Rhea" id="RHEA-COMP:11107"/>
        <dbReference type="ChEBI" id="CHEBI:17154"/>
        <dbReference type="ChEBI" id="CHEBI:57540"/>
        <dbReference type="ChEBI" id="CHEBI:76596"/>
        <dbReference type="ChEBI" id="CHEBI:82883"/>
        <dbReference type="ChEBI" id="CHEBI:85027"/>
        <dbReference type="EC" id="2.7.1.160"/>
    </reaction>
</comment>
<accession>A0A084GHQ9</accession>
<evidence type="ECO:0000256" key="2">
    <source>
        <dbReference type="ARBA" id="ARBA00009836"/>
    </source>
</evidence>
<dbReference type="AlphaFoldDB" id="A0A084GHQ9"/>
<feature type="compositionally biased region" description="Gly residues" evidence="7">
    <location>
        <begin position="285"/>
        <end position="296"/>
    </location>
</feature>
<dbReference type="PANTHER" id="PTHR12684">
    <property type="entry name" value="PUTATIVE PHOSPHOTRANSFERASE"/>
    <property type="match status" value="1"/>
</dbReference>
<sequence length="296" mass="31678">MADTTKLEEGAYAKAERGEGRSGRGRGRGRGGGGGGMKREVQVSKALSRLLRHQAENAGVKLDESGYAELDKVMAWQPLRSLQVTFEDISTVVQQNDKQRFSMLPNETTNPSLDSTSTDPSHWLIRANQGHSIALSSSALMQPITLESQNVPEVVVHGTYFAFWPLIVESGGLKPMGRTHVHFATGLPGPGAEVVSGMRRDAELLVYVDVERSLRDGVLKWWVSENGVVLTEGGDDGLVPLRYFREVVGRRTDVGVLVKDGEVLGGLPEGVKGVVPPGKGRGRRGGGGGGRGGSRA</sequence>
<dbReference type="Gene3D" id="1.10.10.970">
    <property type="entry name" value="RNA 2'-phosphotransferase, Tpt1/KptA family, N-terminal domain"/>
    <property type="match status" value="1"/>
</dbReference>
<proteinExistence type="inferred from homology"/>
<evidence type="ECO:0000256" key="7">
    <source>
        <dbReference type="SAM" id="MobiDB-lite"/>
    </source>
</evidence>
<dbReference type="OrthoDB" id="419694at2759"/>
<feature type="compositionally biased region" description="Basic and acidic residues" evidence="7">
    <location>
        <begin position="1"/>
        <end position="22"/>
    </location>
</feature>
<dbReference type="VEuPathDB" id="FungiDB:SAPIO_CDS0199"/>
<comment type="caution">
    <text evidence="8">The sequence shown here is derived from an EMBL/GenBank/DDBJ whole genome shotgun (WGS) entry which is preliminary data.</text>
</comment>
<dbReference type="SUPFAM" id="SSF56399">
    <property type="entry name" value="ADP-ribosylation"/>
    <property type="match status" value="1"/>
</dbReference>
<dbReference type="InterPro" id="IPR042080">
    <property type="entry name" value="RNA_2'-PTrans_N"/>
</dbReference>
<dbReference type="InterPro" id="IPR042081">
    <property type="entry name" value="RNA_2'-PTrans_C"/>
</dbReference>
<dbReference type="GO" id="GO:0000215">
    <property type="term" value="F:tRNA 2'-phosphotransferase activity"/>
    <property type="evidence" value="ECO:0007669"/>
    <property type="project" value="UniProtKB-EC"/>
</dbReference>
<evidence type="ECO:0000313" key="9">
    <source>
        <dbReference type="Proteomes" id="UP000028545"/>
    </source>
</evidence>
<reference evidence="8 9" key="1">
    <citation type="journal article" date="2014" name="Genome Announc.">
        <title>Draft genome sequence of the pathogenic fungus Scedosporium apiospermum.</title>
        <authorList>
            <person name="Vandeputte P."/>
            <person name="Ghamrawi S."/>
            <person name="Rechenmann M."/>
            <person name="Iltis A."/>
            <person name="Giraud S."/>
            <person name="Fleury M."/>
            <person name="Thornton C."/>
            <person name="Delhaes L."/>
            <person name="Meyer W."/>
            <person name="Papon N."/>
            <person name="Bouchara J.P."/>
        </authorList>
    </citation>
    <scope>NUCLEOTIDE SEQUENCE [LARGE SCALE GENOMIC DNA]</scope>
    <source>
        <strain evidence="8 9">IHEM 14462</strain>
    </source>
</reference>
<feature type="compositionally biased region" description="Low complexity" evidence="7">
    <location>
        <begin position="269"/>
        <end position="278"/>
    </location>
</feature>
<dbReference type="KEGG" id="sapo:SAPIO_CDS0199"/>
<feature type="region of interest" description="Disordered" evidence="7">
    <location>
        <begin position="269"/>
        <end position="296"/>
    </location>
</feature>
<comment type="similarity">
    <text evidence="2">Belongs to the KptA/TPT1 family.</text>
</comment>
<dbReference type="Gene3D" id="3.20.170.30">
    <property type="match status" value="1"/>
</dbReference>
<keyword evidence="5" id="KW-0520">NAD</keyword>
<dbReference type="GO" id="GO:0006388">
    <property type="term" value="P:tRNA splicing, via endonucleolytic cleavage and ligation"/>
    <property type="evidence" value="ECO:0007669"/>
    <property type="project" value="TreeGrafter"/>
</dbReference>
<dbReference type="HOGENOM" id="CLU_052998_0_1_1"/>
<dbReference type="PANTHER" id="PTHR12684:SF2">
    <property type="entry name" value="TRNA 2'-PHOSPHOTRANSFERASE 1"/>
    <property type="match status" value="1"/>
</dbReference>
<name>A0A084GHQ9_PSEDA</name>
<dbReference type="OMA" id="HATWPKI"/>
<dbReference type="EMBL" id="JOWA01000011">
    <property type="protein sequence ID" value="KEZ46871.1"/>
    <property type="molecule type" value="Genomic_DNA"/>
</dbReference>
<dbReference type="Pfam" id="PF01885">
    <property type="entry name" value="PTS_2-RNA"/>
    <property type="match status" value="1"/>
</dbReference>
<dbReference type="RefSeq" id="XP_016646670.1">
    <property type="nucleotide sequence ID" value="XM_016783037.1"/>
</dbReference>
<evidence type="ECO:0000256" key="4">
    <source>
        <dbReference type="ARBA" id="ARBA00022679"/>
    </source>
</evidence>
<organism evidence="8 9">
    <name type="scientific">Pseudallescheria apiosperma</name>
    <name type="common">Scedosporium apiospermum</name>
    <dbReference type="NCBI Taxonomy" id="563466"/>
    <lineage>
        <taxon>Eukaryota</taxon>
        <taxon>Fungi</taxon>
        <taxon>Dikarya</taxon>
        <taxon>Ascomycota</taxon>
        <taxon>Pezizomycotina</taxon>
        <taxon>Sordariomycetes</taxon>
        <taxon>Hypocreomycetidae</taxon>
        <taxon>Microascales</taxon>
        <taxon>Microascaceae</taxon>
        <taxon>Scedosporium</taxon>
    </lineage>
</organism>
<dbReference type="InterPro" id="IPR002745">
    <property type="entry name" value="Ptrans_KptA/Tpt1"/>
</dbReference>
<protein>
    <recommendedName>
        <fullName evidence="3">2'-phosphotransferase</fullName>
        <ecNumber evidence="3">2.7.1.160</ecNumber>
    </recommendedName>
</protein>
<dbReference type="EC" id="2.7.1.160" evidence="3"/>
<evidence type="ECO:0000256" key="5">
    <source>
        <dbReference type="ARBA" id="ARBA00023027"/>
    </source>
</evidence>
<evidence type="ECO:0000256" key="1">
    <source>
        <dbReference type="ARBA" id="ARBA00003343"/>
    </source>
</evidence>
<keyword evidence="4" id="KW-0808">Transferase</keyword>